<gene>
    <name evidence="2" type="ORF">BDY21DRAFT_360878</name>
</gene>
<protein>
    <submittedName>
        <fullName evidence="2">Uncharacterized protein</fullName>
    </submittedName>
</protein>
<evidence type="ECO:0000256" key="1">
    <source>
        <dbReference type="SAM" id="MobiDB-lite"/>
    </source>
</evidence>
<feature type="region of interest" description="Disordered" evidence="1">
    <location>
        <begin position="114"/>
        <end position="134"/>
    </location>
</feature>
<evidence type="ECO:0000313" key="3">
    <source>
        <dbReference type="Proteomes" id="UP000799766"/>
    </source>
</evidence>
<dbReference type="Proteomes" id="UP000799766">
    <property type="component" value="Unassembled WGS sequence"/>
</dbReference>
<feature type="region of interest" description="Disordered" evidence="1">
    <location>
        <begin position="146"/>
        <end position="182"/>
    </location>
</feature>
<reference evidence="2" key="1">
    <citation type="journal article" date="2020" name="Stud. Mycol.">
        <title>101 Dothideomycetes genomes: a test case for predicting lifestyles and emergence of pathogens.</title>
        <authorList>
            <person name="Haridas S."/>
            <person name="Albert R."/>
            <person name="Binder M."/>
            <person name="Bloem J."/>
            <person name="Labutti K."/>
            <person name="Salamov A."/>
            <person name="Andreopoulos B."/>
            <person name="Baker S."/>
            <person name="Barry K."/>
            <person name="Bills G."/>
            <person name="Bluhm B."/>
            <person name="Cannon C."/>
            <person name="Castanera R."/>
            <person name="Culley D."/>
            <person name="Daum C."/>
            <person name="Ezra D."/>
            <person name="Gonzalez J."/>
            <person name="Henrissat B."/>
            <person name="Kuo A."/>
            <person name="Liang C."/>
            <person name="Lipzen A."/>
            <person name="Lutzoni F."/>
            <person name="Magnuson J."/>
            <person name="Mondo S."/>
            <person name="Nolan M."/>
            <person name="Ohm R."/>
            <person name="Pangilinan J."/>
            <person name="Park H.-J."/>
            <person name="Ramirez L."/>
            <person name="Alfaro M."/>
            <person name="Sun H."/>
            <person name="Tritt A."/>
            <person name="Yoshinaga Y."/>
            <person name="Zwiers L.-H."/>
            <person name="Turgeon B."/>
            <person name="Goodwin S."/>
            <person name="Spatafora J."/>
            <person name="Crous P."/>
            <person name="Grigoriev I."/>
        </authorList>
    </citation>
    <scope>NUCLEOTIDE SEQUENCE</scope>
    <source>
        <strain evidence="2">ATCC 16933</strain>
    </source>
</reference>
<dbReference type="EMBL" id="MU001672">
    <property type="protein sequence ID" value="KAF2460824.1"/>
    <property type="molecule type" value="Genomic_DNA"/>
</dbReference>
<accession>A0A6A6PA78</accession>
<evidence type="ECO:0000313" key="2">
    <source>
        <dbReference type="EMBL" id="KAF2460824.1"/>
    </source>
</evidence>
<keyword evidence="3" id="KW-1185">Reference proteome</keyword>
<proteinExistence type="predicted"/>
<name>A0A6A6PA78_9PEZI</name>
<feature type="compositionally biased region" description="Basic and acidic residues" evidence="1">
    <location>
        <begin position="165"/>
        <end position="175"/>
    </location>
</feature>
<dbReference type="AlphaFoldDB" id="A0A6A6PA78"/>
<organism evidence="2 3">
    <name type="scientific">Lineolata rhizophorae</name>
    <dbReference type="NCBI Taxonomy" id="578093"/>
    <lineage>
        <taxon>Eukaryota</taxon>
        <taxon>Fungi</taxon>
        <taxon>Dikarya</taxon>
        <taxon>Ascomycota</taxon>
        <taxon>Pezizomycotina</taxon>
        <taxon>Dothideomycetes</taxon>
        <taxon>Dothideomycetes incertae sedis</taxon>
        <taxon>Lineolatales</taxon>
        <taxon>Lineolataceae</taxon>
        <taxon>Lineolata</taxon>
    </lineage>
</organism>
<sequence>MVVRVSRITLSRLGLYWAIPLTSHTTTKCKPGPVGAAASEPQGQGWLPWPSLQRRRSQRSGSWKQPHRRSQNHSVIGASEVRPTRELAARVLKQWCLTATVCCGRWVLRPRRRPERLGAGGPYPHQQSSPPRGGCFNPLVRFPTRRIESTIGPERNGKNSVPPQRLERTTFDRRSAAISVTGSKACRPLSTSDFAASVSRSRS</sequence>
<feature type="region of interest" description="Disordered" evidence="1">
    <location>
        <begin position="30"/>
        <end position="77"/>
    </location>
</feature>